<accession>A0A1H7VWE5</accession>
<dbReference type="RefSeq" id="WP_177165526.1">
    <property type="nucleotide sequence ID" value="NZ_BJUX01000014.1"/>
</dbReference>
<dbReference type="InterPro" id="IPR050598">
    <property type="entry name" value="AminoAcid_Transporter"/>
</dbReference>
<evidence type="ECO:0000256" key="3">
    <source>
        <dbReference type="ARBA" id="ARBA00022989"/>
    </source>
</evidence>
<organism evidence="7 8">
    <name type="scientific">Alkalibacterium putridalgicola</name>
    <dbReference type="NCBI Taxonomy" id="426703"/>
    <lineage>
        <taxon>Bacteria</taxon>
        <taxon>Bacillati</taxon>
        <taxon>Bacillota</taxon>
        <taxon>Bacilli</taxon>
        <taxon>Lactobacillales</taxon>
        <taxon>Carnobacteriaceae</taxon>
        <taxon>Alkalibacterium</taxon>
    </lineage>
</organism>
<protein>
    <submittedName>
        <fullName evidence="7">Basic amino acid/polyamine antiporter, APA family</fullName>
    </submittedName>
</protein>
<feature type="transmembrane region" description="Helical" evidence="5">
    <location>
        <begin position="363"/>
        <end position="382"/>
    </location>
</feature>
<feature type="transmembrane region" description="Helical" evidence="5">
    <location>
        <begin position="128"/>
        <end position="146"/>
    </location>
</feature>
<evidence type="ECO:0000256" key="4">
    <source>
        <dbReference type="ARBA" id="ARBA00023136"/>
    </source>
</evidence>
<evidence type="ECO:0000313" key="7">
    <source>
        <dbReference type="EMBL" id="SEM13561.1"/>
    </source>
</evidence>
<keyword evidence="2 5" id="KW-0812">Transmembrane</keyword>
<evidence type="ECO:0000256" key="1">
    <source>
        <dbReference type="ARBA" id="ARBA00004141"/>
    </source>
</evidence>
<proteinExistence type="predicted"/>
<feature type="transmembrane region" description="Helical" evidence="5">
    <location>
        <begin position="330"/>
        <end position="351"/>
    </location>
</feature>
<feature type="transmembrane region" description="Helical" evidence="5">
    <location>
        <begin position="7"/>
        <end position="27"/>
    </location>
</feature>
<comment type="subcellular location">
    <subcellularLocation>
        <location evidence="1">Membrane</location>
        <topology evidence="1">Multi-pass membrane protein</topology>
    </subcellularLocation>
</comment>
<keyword evidence="4 5" id="KW-0472">Membrane</keyword>
<gene>
    <name evidence="6" type="ORF">APU01nite_14240</name>
    <name evidence="7" type="ORF">SAMN04488100_1288</name>
</gene>
<dbReference type="InterPro" id="IPR002293">
    <property type="entry name" value="AA/rel_permease1"/>
</dbReference>
<feature type="transmembrane region" description="Helical" evidence="5">
    <location>
        <begin position="39"/>
        <end position="61"/>
    </location>
</feature>
<dbReference type="EMBL" id="FOBL01000028">
    <property type="protein sequence ID" value="SEM13561.1"/>
    <property type="molecule type" value="Genomic_DNA"/>
</dbReference>
<name>A0A1H7VWE5_9LACT</name>
<dbReference type="PANTHER" id="PTHR11785:SF512">
    <property type="entry name" value="SOBREMESA, ISOFORM B"/>
    <property type="match status" value="1"/>
</dbReference>
<dbReference type="Gene3D" id="1.20.1740.10">
    <property type="entry name" value="Amino acid/polyamine transporter I"/>
    <property type="match status" value="1"/>
</dbReference>
<keyword evidence="9" id="KW-1185">Reference proteome</keyword>
<dbReference type="GO" id="GO:0016020">
    <property type="term" value="C:membrane"/>
    <property type="evidence" value="ECO:0007669"/>
    <property type="project" value="UniProtKB-SubCell"/>
</dbReference>
<keyword evidence="3 5" id="KW-1133">Transmembrane helix</keyword>
<dbReference type="Proteomes" id="UP000321425">
    <property type="component" value="Unassembled WGS sequence"/>
</dbReference>
<feature type="transmembrane region" description="Helical" evidence="5">
    <location>
        <begin position="422"/>
        <end position="442"/>
    </location>
</feature>
<sequence>MKEREHYGLSTAVSMIVGISIGSGIFFKSDDILQATGGSVWLGVLVFAIGAFCVIFGSITLSQLASRSTKRGGVISYYEEFVSPRFASAFGWFQMLVYFPTITAVVSWVSGIYTISLLNLTMTLELQTLLGFGYLSFFFLMNYLSYKMGGRFQNVTTIVKMIPLIGVALIGLFWTQEAPALPQDIVAVESSVVGWGFLAALAPIAFSFDGWIVSTSITQEVKDHRKTMPIALTIGPLIVLSVYLAFFLGMIAIVGTEYILSAGDQAISQVGNSIFGASGEKILLAFVLIAILGVVNGVSLGYIRLPQTLASKNMVPFSDKITQISDKKGLSPYAALTAYLITVFWLAVHYLTQRYDVLAGGDISEIAIVFSYVAYILLYVKVMGLKKSGIIKSPFLGTVAPILGVTGSLVILLGGIVANPVYSPLFLLFSGSICVLGYLYGVRGNTSEEVER</sequence>
<reference evidence="7 8" key="1">
    <citation type="submission" date="2016-10" db="EMBL/GenBank/DDBJ databases">
        <authorList>
            <person name="de Groot N.N."/>
        </authorList>
    </citation>
    <scope>NUCLEOTIDE SEQUENCE [LARGE SCALE GENOMIC DNA]</scope>
    <source>
        <strain evidence="7 8">DSM 19182</strain>
    </source>
</reference>
<evidence type="ECO:0000313" key="6">
    <source>
        <dbReference type="EMBL" id="GEK89385.1"/>
    </source>
</evidence>
<feature type="transmembrane region" description="Helical" evidence="5">
    <location>
        <begin position="394"/>
        <end position="416"/>
    </location>
</feature>
<evidence type="ECO:0000313" key="8">
    <source>
        <dbReference type="Proteomes" id="UP000198548"/>
    </source>
</evidence>
<dbReference type="STRING" id="426703.SAMN04488100_1288"/>
<dbReference type="Pfam" id="PF13520">
    <property type="entry name" value="AA_permease_2"/>
    <property type="match status" value="1"/>
</dbReference>
<dbReference type="GO" id="GO:0015179">
    <property type="term" value="F:L-amino acid transmembrane transporter activity"/>
    <property type="evidence" value="ECO:0007669"/>
    <property type="project" value="TreeGrafter"/>
</dbReference>
<dbReference type="PIRSF" id="PIRSF006060">
    <property type="entry name" value="AA_transporter"/>
    <property type="match status" value="1"/>
</dbReference>
<feature type="transmembrane region" description="Helical" evidence="5">
    <location>
        <begin position="282"/>
        <end position="303"/>
    </location>
</feature>
<dbReference type="PANTHER" id="PTHR11785">
    <property type="entry name" value="AMINO ACID TRANSPORTER"/>
    <property type="match status" value="1"/>
</dbReference>
<feature type="transmembrane region" description="Helical" evidence="5">
    <location>
        <begin position="158"/>
        <end position="175"/>
    </location>
</feature>
<evidence type="ECO:0000256" key="5">
    <source>
        <dbReference type="SAM" id="Phobius"/>
    </source>
</evidence>
<dbReference type="EMBL" id="BJUX01000014">
    <property type="protein sequence ID" value="GEK89385.1"/>
    <property type="molecule type" value="Genomic_DNA"/>
</dbReference>
<evidence type="ECO:0000313" key="9">
    <source>
        <dbReference type="Proteomes" id="UP000321425"/>
    </source>
</evidence>
<feature type="transmembrane region" description="Helical" evidence="5">
    <location>
        <begin position="195"/>
        <end position="218"/>
    </location>
</feature>
<feature type="transmembrane region" description="Helical" evidence="5">
    <location>
        <begin position="95"/>
        <end position="116"/>
    </location>
</feature>
<reference evidence="6 9" key="2">
    <citation type="submission" date="2019-07" db="EMBL/GenBank/DDBJ databases">
        <title>Whole genome shotgun sequence of Alkalibacterium putridalgicola NBRC 103243.</title>
        <authorList>
            <person name="Hosoyama A."/>
            <person name="Uohara A."/>
            <person name="Ohji S."/>
            <person name="Ichikawa N."/>
        </authorList>
    </citation>
    <scope>NUCLEOTIDE SEQUENCE [LARGE SCALE GENOMIC DNA]</scope>
    <source>
        <strain evidence="6 9">NBRC 103243</strain>
    </source>
</reference>
<feature type="transmembrane region" description="Helical" evidence="5">
    <location>
        <begin position="230"/>
        <end position="254"/>
    </location>
</feature>
<dbReference type="Proteomes" id="UP000198548">
    <property type="component" value="Unassembled WGS sequence"/>
</dbReference>
<evidence type="ECO:0000256" key="2">
    <source>
        <dbReference type="ARBA" id="ARBA00022692"/>
    </source>
</evidence>
<dbReference type="AlphaFoldDB" id="A0A1H7VWE5"/>